<dbReference type="InterPro" id="IPR028160">
    <property type="entry name" value="Slx9-like"/>
</dbReference>
<dbReference type="GO" id="GO:0030686">
    <property type="term" value="C:90S preribosome"/>
    <property type="evidence" value="ECO:0007669"/>
    <property type="project" value="InterPro"/>
</dbReference>
<evidence type="ECO:0000256" key="2">
    <source>
        <dbReference type="ARBA" id="ARBA00011022"/>
    </source>
</evidence>
<reference evidence="6 7" key="1">
    <citation type="journal article" date="2012" name="PLoS Pathog.">
        <title>Diverse lifestyles and strategies of plant pathogenesis encoded in the genomes of eighteen Dothideomycetes fungi.</title>
        <authorList>
            <person name="Ohm R.A."/>
            <person name="Feau N."/>
            <person name="Henrissat B."/>
            <person name="Schoch C.L."/>
            <person name="Horwitz B.A."/>
            <person name="Barry K.W."/>
            <person name="Condon B.J."/>
            <person name="Copeland A.C."/>
            <person name="Dhillon B."/>
            <person name="Glaser F."/>
            <person name="Hesse C.N."/>
            <person name="Kosti I."/>
            <person name="LaButti K."/>
            <person name="Lindquist E.A."/>
            <person name="Lucas S."/>
            <person name="Salamov A.A."/>
            <person name="Bradshaw R.E."/>
            <person name="Ciuffetti L."/>
            <person name="Hamelin R.C."/>
            <person name="Kema G.H.J."/>
            <person name="Lawrence C."/>
            <person name="Scott J.A."/>
            <person name="Spatafora J.W."/>
            <person name="Turgeon B.G."/>
            <person name="de Wit P.J.G.M."/>
            <person name="Zhong S."/>
            <person name="Goodwin S.B."/>
            <person name="Grigoriev I.V."/>
        </authorList>
    </citation>
    <scope>NUCLEOTIDE SEQUENCE [LARGE SCALE GENOMIC DNA]</scope>
    <source>
        <strain evidence="6 7">SO2202</strain>
    </source>
</reference>
<dbReference type="AlphaFoldDB" id="M3CYT6"/>
<evidence type="ECO:0000256" key="5">
    <source>
        <dbReference type="SAM" id="MobiDB-lite"/>
    </source>
</evidence>
<feature type="compositionally biased region" description="Basic residues" evidence="5">
    <location>
        <begin position="74"/>
        <end position="84"/>
    </location>
</feature>
<dbReference type="eggNOG" id="ENOG502SSCK">
    <property type="taxonomic scope" value="Eukaryota"/>
</dbReference>
<feature type="compositionally biased region" description="Low complexity" evidence="5">
    <location>
        <begin position="12"/>
        <end position="25"/>
    </location>
</feature>
<dbReference type="Proteomes" id="UP000016931">
    <property type="component" value="Unassembled WGS sequence"/>
</dbReference>
<feature type="compositionally biased region" description="Gly residues" evidence="5">
    <location>
        <begin position="99"/>
        <end position="114"/>
    </location>
</feature>
<evidence type="ECO:0000256" key="3">
    <source>
        <dbReference type="ARBA" id="ARBA00021321"/>
    </source>
</evidence>
<sequence>MAKRPTARAKASKAAASSISSPSAALSNLKSEYLAATRFGNTKKDKRIIRHGQLLAKVREGGINKQASSSAGGKVRRPSKKLKTSVKDLGDALPDVDMGDGGSVGADEIGGGEKSGVYAEDEWEGVSDEGGDDEKGDGAVAKTAGKRRRKSKPVGDGNKMVMKSLSHRQGSMKRKKVLEEKEMERFKRNLAQLASNQAVEEMKVSGGGGQEGKMNESHTQKWAALRAFIGTTMEKDKAFEGK</sequence>
<dbReference type="RefSeq" id="XP_016757940.1">
    <property type="nucleotide sequence ID" value="XM_016906494.1"/>
</dbReference>
<protein>
    <recommendedName>
        <fullName evidence="3">Ribosome biogenesis protein SLX9</fullName>
    </recommendedName>
</protein>
<evidence type="ECO:0000256" key="4">
    <source>
        <dbReference type="ARBA" id="ARBA00023242"/>
    </source>
</evidence>
<evidence type="ECO:0000313" key="6">
    <source>
        <dbReference type="EMBL" id="EMF09819.1"/>
    </source>
</evidence>
<feature type="region of interest" description="Disordered" evidence="5">
    <location>
        <begin position="1"/>
        <end position="25"/>
    </location>
</feature>
<feature type="compositionally biased region" description="Acidic residues" evidence="5">
    <location>
        <begin position="119"/>
        <end position="135"/>
    </location>
</feature>
<comment type="subcellular location">
    <subcellularLocation>
        <location evidence="1">Nucleus</location>
        <location evidence="1">Nucleolus</location>
    </subcellularLocation>
</comment>
<organism evidence="6 7">
    <name type="scientific">Sphaerulina musiva (strain SO2202)</name>
    <name type="common">Poplar stem canker fungus</name>
    <name type="synonym">Septoria musiva</name>
    <dbReference type="NCBI Taxonomy" id="692275"/>
    <lineage>
        <taxon>Eukaryota</taxon>
        <taxon>Fungi</taxon>
        <taxon>Dikarya</taxon>
        <taxon>Ascomycota</taxon>
        <taxon>Pezizomycotina</taxon>
        <taxon>Dothideomycetes</taxon>
        <taxon>Dothideomycetidae</taxon>
        <taxon>Mycosphaerellales</taxon>
        <taxon>Mycosphaerellaceae</taxon>
        <taxon>Sphaerulina</taxon>
    </lineage>
</organism>
<comment type="similarity">
    <text evidence="2">Belongs to the SLX9 family.</text>
</comment>
<dbReference type="OMA" id="HKPGAMK"/>
<evidence type="ECO:0000256" key="1">
    <source>
        <dbReference type="ARBA" id="ARBA00004604"/>
    </source>
</evidence>
<dbReference type="GO" id="GO:0000462">
    <property type="term" value="P:maturation of SSU-rRNA from tricistronic rRNA transcript (SSU-rRNA, 5.8S rRNA, LSU-rRNA)"/>
    <property type="evidence" value="ECO:0007669"/>
    <property type="project" value="InterPro"/>
</dbReference>
<dbReference type="GO" id="GO:0005730">
    <property type="term" value="C:nucleolus"/>
    <property type="evidence" value="ECO:0007669"/>
    <property type="project" value="UniProtKB-SubCell"/>
</dbReference>
<keyword evidence="4" id="KW-0539">Nucleus</keyword>
<dbReference type="GO" id="GO:0030688">
    <property type="term" value="C:preribosome, small subunit precursor"/>
    <property type="evidence" value="ECO:0007669"/>
    <property type="project" value="InterPro"/>
</dbReference>
<dbReference type="OrthoDB" id="5429132at2759"/>
<dbReference type="EMBL" id="KB456268">
    <property type="protein sequence ID" value="EMF09819.1"/>
    <property type="molecule type" value="Genomic_DNA"/>
</dbReference>
<gene>
    <name evidence="6" type="ORF">SEPMUDRAFT_150947</name>
</gene>
<dbReference type="HOGENOM" id="CLU_090035_1_0_1"/>
<keyword evidence="7" id="KW-1185">Reference proteome</keyword>
<accession>M3CYT6</accession>
<feature type="compositionally biased region" description="Basic residues" evidence="5">
    <location>
        <begin position="1"/>
        <end position="11"/>
    </location>
</feature>
<evidence type="ECO:0000313" key="7">
    <source>
        <dbReference type="Proteomes" id="UP000016931"/>
    </source>
</evidence>
<feature type="region of interest" description="Disordered" evidence="5">
    <location>
        <begin position="197"/>
        <end position="218"/>
    </location>
</feature>
<proteinExistence type="inferred from homology"/>
<dbReference type="Pfam" id="PF15341">
    <property type="entry name" value="SLX9"/>
    <property type="match status" value="1"/>
</dbReference>
<feature type="region of interest" description="Disordered" evidence="5">
    <location>
        <begin position="60"/>
        <end position="175"/>
    </location>
</feature>
<dbReference type="GeneID" id="27903631"/>
<name>M3CYT6_SPHMS</name>